<evidence type="ECO:0000313" key="2">
    <source>
        <dbReference type="Proteomes" id="UP000008311"/>
    </source>
</evidence>
<proteinExistence type="predicted"/>
<evidence type="ECO:0000313" key="1">
    <source>
        <dbReference type="EMBL" id="EEF25430.1"/>
    </source>
</evidence>
<sequence>MMRFQLHHHGAQRRLAVEPEGLCMETLQGAGGGLRALVGGLAAQVAAQEHRACFVDVQHLLHRCTVAQREESAQRSVTRGQVAQGVFQRLDLQLAAQVQHAGQVVGGAVGLQLPGQPQALLGLGQWKLALPVHAGWHGRGLRAGLEQRCDLRRAGRQRRRGEQHGRRELHLPAIHHRRHHLHGRQRVAAAAEEVGLPASYGALERALPDRRQRGFDVALRRLGEQLPALRIAGSGLELALLDDGPGIQFAIAPAAAAGAALQLAAGGLGQAAR</sequence>
<name>B9TFD5_RICCO</name>
<protein>
    <submittedName>
        <fullName evidence="1">Uncharacterized protein</fullName>
    </submittedName>
</protein>
<keyword evidence="2" id="KW-1185">Reference proteome</keyword>
<dbReference type="InParanoid" id="B9TFD5"/>
<gene>
    <name evidence="1" type="ORF">RCOM_1794520</name>
</gene>
<dbReference type="AlphaFoldDB" id="B9TFD5"/>
<organism evidence="1 2">
    <name type="scientific">Ricinus communis</name>
    <name type="common">Castor bean</name>
    <dbReference type="NCBI Taxonomy" id="3988"/>
    <lineage>
        <taxon>Eukaryota</taxon>
        <taxon>Viridiplantae</taxon>
        <taxon>Streptophyta</taxon>
        <taxon>Embryophyta</taxon>
        <taxon>Tracheophyta</taxon>
        <taxon>Spermatophyta</taxon>
        <taxon>Magnoliopsida</taxon>
        <taxon>eudicotyledons</taxon>
        <taxon>Gunneridae</taxon>
        <taxon>Pentapetalae</taxon>
        <taxon>rosids</taxon>
        <taxon>fabids</taxon>
        <taxon>Malpighiales</taxon>
        <taxon>Euphorbiaceae</taxon>
        <taxon>Acalyphoideae</taxon>
        <taxon>Acalypheae</taxon>
        <taxon>Ricinus</taxon>
    </lineage>
</organism>
<accession>B9TFD5</accession>
<dbReference type="Proteomes" id="UP000008311">
    <property type="component" value="Unassembled WGS sequence"/>
</dbReference>
<dbReference type="EMBL" id="EQ979725">
    <property type="protein sequence ID" value="EEF25430.1"/>
    <property type="molecule type" value="Genomic_DNA"/>
</dbReference>
<feature type="non-terminal residue" evidence="1">
    <location>
        <position position="273"/>
    </location>
</feature>
<reference evidence="2" key="1">
    <citation type="journal article" date="2010" name="Nat. Biotechnol.">
        <title>Draft genome sequence of the oilseed species Ricinus communis.</title>
        <authorList>
            <person name="Chan A.P."/>
            <person name="Crabtree J."/>
            <person name="Zhao Q."/>
            <person name="Lorenzi H."/>
            <person name="Orvis J."/>
            <person name="Puiu D."/>
            <person name="Melake-Berhan A."/>
            <person name="Jones K.M."/>
            <person name="Redman J."/>
            <person name="Chen G."/>
            <person name="Cahoon E.B."/>
            <person name="Gedil M."/>
            <person name="Stanke M."/>
            <person name="Haas B.J."/>
            <person name="Wortman J.R."/>
            <person name="Fraser-Liggett C.M."/>
            <person name="Ravel J."/>
            <person name="Rabinowicz P.D."/>
        </authorList>
    </citation>
    <scope>NUCLEOTIDE SEQUENCE [LARGE SCALE GENOMIC DNA]</scope>
    <source>
        <strain evidence="2">cv. Hale</strain>
    </source>
</reference>